<feature type="compositionally biased region" description="Polar residues" evidence="1">
    <location>
        <begin position="14"/>
        <end position="30"/>
    </location>
</feature>
<dbReference type="STRING" id="946122.A0A0C2T768"/>
<feature type="compositionally biased region" description="Polar residues" evidence="1">
    <location>
        <begin position="49"/>
        <end position="66"/>
    </location>
</feature>
<sequence>MPELQPDSPILARGTQSQLIQKDTNASTVKRLSDAVEKTVEKTVDRLSKSVSGMTNLTGTATSPPSLAQRRMFSLSRKSRGNQGPEESISVDTNVASSAMPQRRKSDARMKDNDDCPFVSPPSPPVRPSLSPFRENTSVIVQSFSGF</sequence>
<dbReference type="HOGENOM" id="CLU_1767579_0_0_1"/>
<dbReference type="InParanoid" id="A0A0C2T768"/>
<feature type="compositionally biased region" description="Polar residues" evidence="1">
    <location>
        <begin position="90"/>
        <end position="100"/>
    </location>
</feature>
<reference evidence="2 3" key="1">
    <citation type="submission" date="2014-04" db="EMBL/GenBank/DDBJ databases">
        <title>Evolutionary Origins and Diversification of the Mycorrhizal Mutualists.</title>
        <authorList>
            <consortium name="DOE Joint Genome Institute"/>
            <consortium name="Mycorrhizal Genomics Consortium"/>
            <person name="Kohler A."/>
            <person name="Kuo A."/>
            <person name="Nagy L.G."/>
            <person name="Floudas D."/>
            <person name="Copeland A."/>
            <person name="Barry K.W."/>
            <person name="Cichocki N."/>
            <person name="Veneault-Fourrey C."/>
            <person name="LaButti K."/>
            <person name="Lindquist E.A."/>
            <person name="Lipzen A."/>
            <person name="Lundell T."/>
            <person name="Morin E."/>
            <person name="Murat C."/>
            <person name="Riley R."/>
            <person name="Ohm R."/>
            <person name="Sun H."/>
            <person name="Tunlid A."/>
            <person name="Henrissat B."/>
            <person name="Grigoriev I.V."/>
            <person name="Hibbett D.S."/>
            <person name="Martin F."/>
        </authorList>
    </citation>
    <scope>NUCLEOTIDE SEQUENCE [LARGE SCALE GENOMIC DNA]</scope>
    <source>
        <strain evidence="2 3">Koide BX008</strain>
    </source>
</reference>
<keyword evidence="3" id="KW-1185">Reference proteome</keyword>
<organism evidence="2 3">
    <name type="scientific">Amanita muscaria (strain Koide BX008)</name>
    <dbReference type="NCBI Taxonomy" id="946122"/>
    <lineage>
        <taxon>Eukaryota</taxon>
        <taxon>Fungi</taxon>
        <taxon>Dikarya</taxon>
        <taxon>Basidiomycota</taxon>
        <taxon>Agaricomycotina</taxon>
        <taxon>Agaricomycetes</taxon>
        <taxon>Agaricomycetidae</taxon>
        <taxon>Agaricales</taxon>
        <taxon>Pluteineae</taxon>
        <taxon>Amanitaceae</taxon>
        <taxon>Amanita</taxon>
    </lineage>
</organism>
<feature type="region of interest" description="Disordered" evidence="1">
    <location>
        <begin position="1"/>
        <end position="31"/>
    </location>
</feature>
<dbReference type="Proteomes" id="UP000054549">
    <property type="component" value="Unassembled WGS sequence"/>
</dbReference>
<feature type="compositionally biased region" description="Basic and acidic residues" evidence="1">
    <location>
        <begin position="104"/>
        <end position="114"/>
    </location>
</feature>
<name>A0A0C2T768_AMAMK</name>
<accession>A0A0C2T768</accession>
<proteinExistence type="predicted"/>
<evidence type="ECO:0000313" key="3">
    <source>
        <dbReference type="Proteomes" id="UP000054549"/>
    </source>
</evidence>
<dbReference type="EMBL" id="KN818222">
    <property type="protein sequence ID" value="KIL71835.1"/>
    <property type="molecule type" value="Genomic_DNA"/>
</dbReference>
<dbReference type="AlphaFoldDB" id="A0A0C2T768"/>
<gene>
    <name evidence="2" type="ORF">M378DRAFT_252601</name>
</gene>
<feature type="region of interest" description="Disordered" evidence="1">
    <location>
        <begin position="47"/>
        <end position="133"/>
    </location>
</feature>
<evidence type="ECO:0000313" key="2">
    <source>
        <dbReference type="EMBL" id="KIL71835.1"/>
    </source>
</evidence>
<evidence type="ECO:0000256" key="1">
    <source>
        <dbReference type="SAM" id="MobiDB-lite"/>
    </source>
</evidence>
<protein>
    <submittedName>
        <fullName evidence="2">Uncharacterized protein</fullName>
    </submittedName>
</protein>
<dbReference type="OrthoDB" id="10261837at2759"/>